<protein>
    <submittedName>
        <fullName evidence="2">Uncharacterized protein</fullName>
    </submittedName>
</protein>
<evidence type="ECO:0000313" key="2">
    <source>
        <dbReference type="EMBL" id="KAK8998775.1"/>
    </source>
</evidence>
<proteinExistence type="predicted"/>
<organism evidence="2 3">
    <name type="scientific">Hibiscus sabdariffa</name>
    <name type="common">roselle</name>
    <dbReference type="NCBI Taxonomy" id="183260"/>
    <lineage>
        <taxon>Eukaryota</taxon>
        <taxon>Viridiplantae</taxon>
        <taxon>Streptophyta</taxon>
        <taxon>Embryophyta</taxon>
        <taxon>Tracheophyta</taxon>
        <taxon>Spermatophyta</taxon>
        <taxon>Magnoliopsida</taxon>
        <taxon>eudicotyledons</taxon>
        <taxon>Gunneridae</taxon>
        <taxon>Pentapetalae</taxon>
        <taxon>rosids</taxon>
        <taxon>malvids</taxon>
        <taxon>Malvales</taxon>
        <taxon>Malvaceae</taxon>
        <taxon>Malvoideae</taxon>
        <taxon>Hibiscus</taxon>
    </lineage>
</organism>
<name>A0ABR2QE12_9ROSI</name>
<dbReference type="Proteomes" id="UP001396334">
    <property type="component" value="Unassembled WGS sequence"/>
</dbReference>
<sequence>MELLVVQAKWITSVASLLQAKEASNGKSKEEDNTLKCLVPTKTLGKHNQKGSEESNTDTSRFDGNEAGHDLSVLDMHGLNNFGSPIMDQIGIADDLQEGAMRCVVCLPFPMDH</sequence>
<evidence type="ECO:0000313" key="3">
    <source>
        <dbReference type="Proteomes" id="UP001396334"/>
    </source>
</evidence>
<reference evidence="2 3" key="1">
    <citation type="journal article" date="2024" name="G3 (Bethesda)">
        <title>Genome assembly of Hibiscus sabdariffa L. provides insights into metabolisms of medicinal natural products.</title>
        <authorList>
            <person name="Kim T."/>
        </authorList>
    </citation>
    <scope>NUCLEOTIDE SEQUENCE [LARGE SCALE GENOMIC DNA]</scope>
    <source>
        <strain evidence="2">TK-2024</strain>
        <tissue evidence="2">Old leaves</tissue>
    </source>
</reference>
<keyword evidence="3" id="KW-1185">Reference proteome</keyword>
<dbReference type="EMBL" id="JBBPBN010000040">
    <property type="protein sequence ID" value="KAK8998775.1"/>
    <property type="molecule type" value="Genomic_DNA"/>
</dbReference>
<gene>
    <name evidence="2" type="ORF">V6N11_069961</name>
</gene>
<feature type="region of interest" description="Disordered" evidence="1">
    <location>
        <begin position="39"/>
        <end position="67"/>
    </location>
</feature>
<comment type="caution">
    <text evidence="2">The sequence shown here is derived from an EMBL/GenBank/DDBJ whole genome shotgun (WGS) entry which is preliminary data.</text>
</comment>
<evidence type="ECO:0000256" key="1">
    <source>
        <dbReference type="SAM" id="MobiDB-lite"/>
    </source>
</evidence>
<accession>A0ABR2QE12</accession>